<evidence type="ECO:0000256" key="1">
    <source>
        <dbReference type="SAM" id="MobiDB-lite"/>
    </source>
</evidence>
<dbReference type="AlphaFoldDB" id="A0AAF0EDH9"/>
<feature type="region of interest" description="Disordered" evidence="1">
    <location>
        <begin position="718"/>
        <end position="761"/>
    </location>
</feature>
<feature type="compositionally biased region" description="Basic residues" evidence="1">
    <location>
        <begin position="395"/>
        <end position="420"/>
    </location>
</feature>
<reference evidence="3" key="1">
    <citation type="submission" date="2023-03" db="EMBL/GenBank/DDBJ databases">
        <title>Mating type loci evolution in Malassezia.</title>
        <authorList>
            <person name="Coelho M.A."/>
        </authorList>
    </citation>
    <scope>NUCLEOTIDE SEQUENCE</scope>
    <source>
        <strain evidence="3">CBS 12830</strain>
    </source>
</reference>
<feature type="region of interest" description="Disordered" evidence="1">
    <location>
        <begin position="126"/>
        <end position="162"/>
    </location>
</feature>
<evidence type="ECO:0000256" key="2">
    <source>
        <dbReference type="SAM" id="SignalP"/>
    </source>
</evidence>
<feature type="signal peptide" evidence="2">
    <location>
        <begin position="1"/>
        <end position="17"/>
    </location>
</feature>
<keyword evidence="2" id="KW-0732">Signal</keyword>
<dbReference type="EMBL" id="CP119901">
    <property type="protein sequence ID" value="WFD22646.1"/>
    <property type="molecule type" value="Genomic_DNA"/>
</dbReference>
<sequence length="761" mass="85771">MLGLGTVFYTTLLFINAIAILNEERFLSKGSFVFLTKDCDLENVSQTQEQQAEDFESSDAGKNSYEHISFSFDQFGSPVLNVLEQAPSIEVAAQNYAEQEQQRALQPPQEKDTRAERLLERIHELNTAVHTSPAQDISFSSTEDASISKDHTHNSADLSAPDKIEPDEAVSEHEKECSYENHVDGLGIRDHEPRHDLISFRERVLNRKSQVSPSEAPHHRDTESIVPVDDDKALLEESLNNDTQNLLHGSEMTTRQLNSMAKGASHFDASSLPESHGNSDTAPLQDIGVQTSEDTFYVPQGAFKLEHGSILPTLTRSGDSYGPIQVPLGLGRRALYPSTALFRNVLVTRDYDKEGWGWDRYTNSTEYFQGIHADDDDSDDELPLMDVRIHRREKHLAQKRVSREKKRQRRARAERRRLRALAREKGKPASAYGVTEESSDENLSDASSDYEISSDETDPEVPWKDDLRPAGKLYGKSLMGTVEAEKTQRENEIRFYGQLSKEDAHEQHPFHNDTRERMRRIFGEQAMLQAGMGEHSLHREDSHATASRLKDLASLIGQDVPEHTGQVTPEQMRAMEAVKEHELDEHIADAWKDDSSEDEAASEALSTIHMPQRRSRASNWPRWMVKNEDDVPLSKLRPPSSRPSEDDILPLASEHPQAEVIAEKEAIIRRLEEENRQVRMLLQMRTAVPPMPLQPWMMPIGGMMPPPSASMGGSAFLEQSPFVPTLPPAPGKPSEFDPSLTTHEDQHGILGWLSERDVPDT</sequence>
<dbReference type="InterPro" id="IPR013880">
    <property type="entry name" value="Yos1"/>
</dbReference>
<feature type="compositionally biased region" description="Basic and acidic residues" evidence="1">
    <location>
        <begin position="216"/>
        <end position="227"/>
    </location>
</feature>
<protein>
    <submittedName>
        <fullName evidence="3">Uncharacterized protein</fullName>
    </submittedName>
</protein>
<feature type="chain" id="PRO_5042189850" evidence="2">
    <location>
        <begin position="18"/>
        <end position="761"/>
    </location>
</feature>
<feature type="compositionally biased region" description="Basic and acidic residues" evidence="1">
    <location>
        <begin position="146"/>
        <end position="162"/>
    </location>
</feature>
<evidence type="ECO:0000313" key="3">
    <source>
        <dbReference type="EMBL" id="WFD22646.1"/>
    </source>
</evidence>
<keyword evidence="4" id="KW-1185">Reference proteome</keyword>
<proteinExistence type="predicted"/>
<gene>
    <name evidence="3" type="ORF">MEQU1_001320</name>
</gene>
<feature type="region of interest" description="Disordered" evidence="1">
    <location>
        <begin position="593"/>
        <end position="613"/>
    </location>
</feature>
<organism evidence="3 4">
    <name type="scientific">Malassezia equina</name>
    <dbReference type="NCBI Taxonomy" id="1381935"/>
    <lineage>
        <taxon>Eukaryota</taxon>
        <taxon>Fungi</taxon>
        <taxon>Dikarya</taxon>
        <taxon>Basidiomycota</taxon>
        <taxon>Ustilaginomycotina</taxon>
        <taxon>Malasseziomycetes</taxon>
        <taxon>Malasseziales</taxon>
        <taxon>Malasseziaceae</taxon>
        <taxon>Malassezia</taxon>
    </lineage>
</organism>
<dbReference type="Pfam" id="PF08571">
    <property type="entry name" value="Yos1"/>
    <property type="match status" value="1"/>
</dbReference>
<feature type="region of interest" description="Disordered" evidence="1">
    <location>
        <begin position="395"/>
        <end position="468"/>
    </location>
</feature>
<evidence type="ECO:0000313" key="4">
    <source>
        <dbReference type="Proteomes" id="UP001214415"/>
    </source>
</evidence>
<dbReference type="Proteomes" id="UP001214415">
    <property type="component" value="Chromosome 2"/>
</dbReference>
<feature type="region of interest" description="Disordered" evidence="1">
    <location>
        <begin position="207"/>
        <end position="227"/>
    </location>
</feature>
<accession>A0AAF0EDH9</accession>
<name>A0AAF0EDH9_9BASI</name>
<feature type="compositionally biased region" description="Polar residues" evidence="1">
    <location>
        <begin position="128"/>
        <end position="145"/>
    </location>
</feature>